<dbReference type="RefSeq" id="WP_016483629.1">
    <property type="nucleotide sequence ID" value="NC_021487.1"/>
</dbReference>
<dbReference type="EMBL" id="HF951689">
    <property type="protein sequence ID" value="CCW36110.1"/>
    <property type="molecule type" value="Genomic_DNA"/>
</dbReference>
<keyword evidence="1" id="KW-0472">Membrane</keyword>
<accession>S0EZV9</accession>
<reference evidence="3" key="1">
    <citation type="submission" date="2013-03" db="EMBL/GenBank/DDBJ databases">
        <title>Genome sequence of Chthonomonas calidirosea, the first sequenced genome from the Armatimonadetes phylum (formally candidate division OP10).</title>
        <authorList>
            <person name="Lee K.C.Y."/>
            <person name="Morgan X.C."/>
            <person name="Dunfield P.F."/>
            <person name="Tamas I."/>
            <person name="Houghton K.M."/>
            <person name="Vyssotski M."/>
            <person name="Ryan J.L.J."/>
            <person name="Lagutin K."/>
            <person name="McDonald I.R."/>
            <person name="Stott M.B."/>
        </authorList>
    </citation>
    <scope>NUCLEOTIDE SEQUENCE [LARGE SCALE GENOMIC DNA]</scope>
    <source>
        <strain evidence="3">DSM 23976 / ICMP 18418 / T49</strain>
    </source>
</reference>
<evidence type="ECO:0000313" key="2">
    <source>
        <dbReference type="EMBL" id="CCW36110.1"/>
    </source>
</evidence>
<feature type="transmembrane region" description="Helical" evidence="1">
    <location>
        <begin position="96"/>
        <end position="114"/>
    </location>
</feature>
<organism evidence="2 3">
    <name type="scientific">Chthonomonas calidirosea (strain DSM 23976 / ICMP 18418 / T49)</name>
    <dbReference type="NCBI Taxonomy" id="1303518"/>
    <lineage>
        <taxon>Bacteria</taxon>
        <taxon>Bacillati</taxon>
        <taxon>Armatimonadota</taxon>
        <taxon>Chthonomonadia</taxon>
        <taxon>Chthonomonadales</taxon>
        <taxon>Chthonomonadaceae</taxon>
        <taxon>Chthonomonas</taxon>
    </lineage>
</organism>
<keyword evidence="1" id="KW-0812">Transmembrane</keyword>
<dbReference type="Proteomes" id="UP000014227">
    <property type="component" value="Chromosome I"/>
</dbReference>
<sequence length="136" mass="14796">MQQDIYRFWGTIGFAVGILIELVVGLFLSSGTHQALLNPTGPRPEVSVVPFWQLSLLPLFLSFIGAFITGVGAITLVRAKGFPPILGGLCFMPPTLGIVCYYLYLTGIAVVCILPRRKVMWGETPKTPSETTKKAP</sequence>
<dbReference type="HOGENOM" id="CLU_1871737_0_0_0"/>
<keyword evidence="3" id="KW-1185">Reference proteome</keyword>
<dbReference type="PATRIC" id="fig|1303518.3.peg.2394"/>
<protein>
    <submittedName>
        <fullName evidence="2">Uncharacterized protein</fullName>
    </submittedName>
</protein>
<name>S0EZV9_CHTCT</name>
<feature type="transmembrane region" description="Helical" evidence="1">
    <location>
        <begin position="49"/>
        <end position="76"/>
    </location>
</feature>
<feature type="transmembrane region" description="Helical" evidence="1">
    <location>
        <begin position="6"/>
        <end position="28"/>
    </location>
</feature>
<proteinExistence type="predicted"/>
<dbReference type="KEGG" id="ccz:CCALI_02304"/>
<evidence type="ECO:0000313" key="3">
    <source>
        <dbReference type="Proteomes" id="UP000014227"/>
    </source>
</evidence>
<dbReference type="AlphaFoldDB" id="S0EZV9"/>
<gene>
    <name evidence="2" type="ORF">CCALI_02304</name>
</gene>
<dbReference type="STRING" id="454171.CP488_01791"/>
<evidence type="ECO:0000256" key="1">
    <source>
        <dbReference type="SAM" id="Phobius"/>
    </source>
</evidence>
<keyword evidence="1" id="KW-1133">Transmembrane helix</keyword>
<dbReference type="InParanoid" id="S0EZV9"/>